<dbReference type="Ensembl" id="ENSELUT00000089455.1">
    <property type="protein sequence ID" value="ENSELUP00000084178.1"/>
    <property type="gene ID" value="ENSELUG00000035425.1"/>
</dbReference>
<dbReference type="GO" id="GO:0006313">
    <property type="term" value="P:DNA transposition"/>
    <property type="evidence" value="ECO:0007669"/>
    <property type="project" value="InterPro"/>
</dbReference>
<feature type="domain" description="Transposase Tc1-like" evidence="1">
    <location>
        <begin position="46"/>
        <end position="114"/>
    </location>
</feature>
<dbReference type="PANTHER" id="PTHR23022">
    <property type="entry name" value="TRANSPOSABLE ELEMENT-RELATED"/>
    <property type="match status" value="1"/>
</dbReference>
<dbReference type="GO" id="GO:0003677">
    <property type="term" value="F:DNA binding"/>
    <property type="evidence" value="ECO:0007669"/>
    <property type="project" value="InterPro"/>
</dbReference>
<keyword evidence="3" id="KW-1185">Reference proteome</keyword>
<dbReference type="InterPro" id="IPR002492">
    <property type="entry name" value="Transposase_Tc1-like"/>
</dbReference>
<reference evidence="2" key="2">
    <citation type="submission" date="2025-08" db="UniProtKB">
        <authorList>
            <consortium name="Ensembl"/>
        </authorList>
    </citation>
    <scope>IDENTIFICATION</scope>
</reference>
<evidence type="ECO:0000313" key="2">
    <source>
        <dbReference type="Ensembl" id="ENSELUP00000084178.1"/>
    </source>
</evidence>
<reference evidence="2" key="3">
    <citation type="submission" date="2025-09" db="UniProtKB">
        <authorList>
            <consortium name="Ensembl"/>
        </authorList>
    </citation>
    <scope>IDENTIFICATION</scope>
</reference>
<dbReference type="GeneTree" id="ENSGT01150000286900"/>
<reference evidence="2 3" key="1">
    <citation type="submission" date="2020-02" db="EMBL/GenBank/DDBJ databases">
        <title>Esox lucius (northern pike) genome, fEsoLuc1, primary haplotype.</title>
        <authorList>
            <person name="Myers G."/>
            <person name="Karagic N."/>
            <person name="Meyer A."/>
            <person name="Pippel M."/>
            <person name="Reichard M."/>
            <person name="Winkler S."/>
            <person name="Tracey A."/>
            <person name="Sims Y."/>
            <person name="Howe K."/>
            <person name="Rhie A."/>
            <person name="Formenti G."/>
            <person name="Durbin R."/>
            <person name="Fedrigo O."/>
            <person name="Jarvis E.D."/>
        </authorList>
    </citation>
    <scope>NUCLEOTIDE SEQUENCE [LARGE SCALE GENOMIC DNA]</scope>
</reference>
<dbReference type="Proteomes" id="UP000265140">
    <property type="component" value="Chromosome 11"/>
</dbReference>
<protein>
    <recommendedName>
        <fullName evidence="1">Transposase Tc1-like domain-containing protein</fullName>
    </recommendedName>
</protein>
<name>A0AAY5K5B2_ESOLU</name>
<dbReference type="PANTHER" id="PTHR23022:SF134">
    <property type="entry name" value="TRANSPOSABLE ELEMENT TC1 TRANSPOSASE"/>
    <property type="match status" value="1"/>
</dbReference>
<accession>A0AAY5K5B2</accession>
<dbReference type="GO" id="GO:0015074">
    <property type="term" value="P:DNA integration"/>
    <property type="evidence" value="ECO:0007669"/>
    <property type="project" value="InterPro"/>
</dbReference>
<sequence length="315" mass="35837">MIGILWAAQPDFRLLPISLSLVHRGLENVYSHGRGRKKCTSNRDNRTLERIVKQNPFKNVGETHKEWTAAGVSASRITTHRRMQDMGFSCRIPCIKPLLNKTQRQKRLAWAKDKKDWASAEWSKLMFSDESTFCISFGNQGPKVWRKRGEAQNPHCLKSSVKFPQSVMVWGPKSSAGAGAGPQCFLRSKVNAAVYQEVLEHFMLPAAEQLYGDADLIFQQDLAPAHSAKATSTWFKDHGIPVLNWLANLPDLNPIGKIYGVLYCEEEDAIHQTQQCRRAECRRATIRTTWALITPEQCHRLIDSMPRRIDDIQIL</sequence>
<evidence type="ECO:0000313" key="3">
    <source>
        <dbReference type="Proteomes" id="UP000265140"/>
    </source>
</evidence>
<dbReference type="InterPro" id="IPR036397">
    <property type="entry name" value="RNaseH_sf"/>
</dbReference>
<dbReference type="Pfam" id="PF01498">
    <property type="entry name" value="HTH_Tnp_Tc3_2"/>
    <property type="match status" value="1"/>
</dbReference>
<proteinExistence type="predicted"/>
<evidence type="ECO:0000259" key="1">
    <source>
        <dbReference type="Pfam" id="PF01498"/>
    </source>
</evidence>
<dbReference type="InterPro" id="IPR052338">
    <property type="entry name" value="Transposase_5"/>
</dbReference>
<dbReference type="AlphaFoldDB" id="A0AAY5K5B2"/>
<dbReference type="Gene3D" id="3.30.420.10">
    <property type="entry name" value="Ribonuclease H-like superfamily/Ribonuclease H"/>
    <property type="match status" value="1"/>
</dbReference>
<organism evidence="2 3">
    <name type="scientific">Esox lucius</name>
    <name type="common">Northern pike</name>
    <dbReference type="NCBI Taxonomy" id="8010"/>
    <lineage>
        <taxon>Eukaryota</taxon>
        <taxon>Metazoa</taxon>
        <taxon>Chordata</taxon>
        <taxon>Craniata</taxon>
        <taxon>Vertebrata</taxon>
        <taxon>Euteleostomi</taxon>
        <taxon>Actinopterygii</taxon>
        <taxon>Neopterygii</taxon>
        <taxon>Teleostei</taxon>
        <taxon>Protacanthopterygii</taxon>
        <taxon>Esociformes</taxon>
        <taxon>Esocidae</taxon>
        <taxon>Esox</taxon>
    </lineage>
</organism>